<dbReference type="AlphaFoldDB" id="A0A3N9P0L6"/>
<comment type="caution">
    <text evidence="2">The sequence shown here is derived from an EMBL/GenBank/DDBJ whole genome shotgun (WGS) entry which is preliminary data.</text>
</comment>
<dbReference type="GO" id="GO:0016779">
    <property type="term" value="F:nucleotidyltransferase activity"/>
    <property type="evidence" value="ECO:0007669"/>
    <property type="project" value="UniProtKB-ARBA"/>
</dbReference>
<evidence type="ECO:0000313" key="2">
    <source>
        <dbReference type="EMBL" id="RQW09741.1"/>
    </source>
</evidence>
<dbReference type="SUPFAM" id="SSF53448">
    <property type="entry name" value="Nucleotide-diphospho-sugar transferases"/>
    <property type="match status" value="1"/>
</dbReference>
<evidence type="ECO:0000313" key="3">
    <source>
        <dbReference type="Proteomes" id="UP000282529"/>
    </source>
</evidence>
<dbReference type="InterPro" id="IPR025877">
    <property type="entry name" value="MobA-like_NTP_Trfase"/>
</dbReference>
<dbReference type="EMBL" id="RQPI01000012">
    <property type="protein sequence ID" value="RQW09741.1"/>
    <property type="molecule type" value="Genomic_DNA"/>
</dbReference>
<dbReference type="CDD" id="cd04182">
    <property type="entry name" value="GT_2_like_f"/>
    <property type="match status" value="1"/>
</dbReference>
<name>A0A3N9P0L6_9BACL</name>
<dbReference type="Proteomes" id="UP000282529">
    <property type="component" value="Unassembled WGS sequence"/>
</dbReference>
<dbReference type="PANTHER" id="PTHR43777">
    <property type="entry name" value="MOLYBDENUM COFACTOR CYTIDYLYLTRANSFERASE"/>
    <property type="match status" value="1"/>
</dbReference>
<dbReference type="Pfam" id="PF12804">
    <property type="entry name" value="NTP_transf_3"/>
    <property type="match status" value="1"/>
</dbReference>
<evidence type="ECO:0000259" key="1">
    <source>
        <dbReference type="Pfam" id="PF12804"/>
    </source>
</evidence>
<keyword evidence="3" id="KW-1185">Reference proteome</keyword>
<protein>
    <submittedName>
        <fullName evidence="2">Xanthine dehydrogenase accessory protein PucB</fullName>
    </submittedName>
</protein>
<gene>
    <name evidence="2" type="ORF">EH198_18395</name>
</gene>
<proteinExistence type="predicted"/>
<dbReference type="PANTHER" id="PTHR43777:SF1">
    <property type="entry name" value="MOLYBDENUM COFACTOR CYTIDYLYLTRANSFERASE"/>
    <property type="match status" value="1"/>
</dbReference>
<dbReference type="OrthoDB" id="285216at2"/>
<organism evidence="2 3">
    <name type="scientific">Paenibacillus rhizophilus</name>
    <dbReference type="NCBI Taxonomy" id="1850366"/>
    <lineage>
        <taxon>Bacteria</taxon>
        <taxon>Bacillati</taxon>
        <taxon>Bacillota</taxon>
        <taxon>Bacilli</taxon>
        <taxon>Bacillales</taxon>
        <taxon>Paenibacillaceae</taxon>
        <taxon>Paenibacillus</taxon>
    </lineage>
</organism>
<sequence>MKVAGIYLAAGQSSRMGTPKVSLRLTQGVALGSVALSELERCGLEPLAVVVRADDKLEWLPPESGVRGSRRTETCLTAHLGLSFSLRCGLNAVLPTEPDAVVVALADQPFITAGLVGRLIDTFRRSPDLDYVASRGDGTIMPPALFSKSLFPALQQLDGDRGAASILHSPVYKGAVIEGDSPLFSMDADTEGDFMKVRRQWLLRNDRNRDSADM</sequence>
<reference evidence="2 3" key="1">
    <citation type="submission" date="2018-11" db="EMBL/GenBank/DDBJ databases">
        <title>Genome sequence of strain 7197.</title>
        <authorList>
            <person name="Gao J."/>
            <person name="Sun J."/>
        </authorList>
    </citation>
    <scope>NUCLEOTIDE SEQUENCE [LARGE SCALE GENOMIC DNA]</scope>
    <source>
        <strain evidence="2 3">7197</strain>
    </source>
</reference>
<feature type="domain" description="MobA-like NTP transferase" evidence="1">
    <location>
        <begin position="5"/>
        <end position="168"/>
    </location>
</feature>
<dbReference type="InterPro" id="IPR029044">
    <property type="entry name" value="Nucleotide-diphossugar_trans"/>
</dbReference>
<accession>A0A3N9P0L6</accession>
<dbReference type="Gene3D" id="3.90.550.10">
    <property type="entry name" value="Spore Coat Polysaccharide Biosynthesis Protein SpsA, Chain A"/>
    <property type="match status" value="1"/>
</dbReference>